<proteinExistence type="predicted"/>
<feature type="non-terminal residue" evidence="1">
    <location>
        <position position="1"/>
    </location>
</feature>
<dbReference type="AlphaFoldDB" id="A0AAN5D6A6"/>
<dbReference type="Proteomes" id="UP001328107">
    <property type="component" value="Unassembled WGS sequence"/>
</dbReference>
<evidence type="ECO:0000313" key="1">
    <source>
        <dbReference type="EMBL" id="GMR56822.1"/>
    </source>
</evidence>
<gene>
    <name evidence="1" type="ORF">PMAYCL1PPCAC_27017</name>
</gene>
<name>A0AAN5D6A6_9BILA</name>
<organism evidence="1 2">
    <name type="scientific">Pristionchus mayeri</name>
    <dbReference type="NCBI Taxonomy" id="1317129"/>
    <lineage>
        <taxon>Eukaryota</taxon>
        <taxon>Metazoa</taxon>
        <taxon>Ecdysozoa</taxon>
        <taxon>Nematoda</taxon>
        <taxon>Chromadorea</taxon>
        <taxon>Rhabditida</taxon>
        <taxon>Rhabditina</taxon>
        <taxon>Diplogasteromorpha</taxon>
        <taxon>Diplogasteroidea</taxon>
        <taxon>Neodiplogasteridae</taxon>
        <taxon>Pristionchus</taxon>
    </lineage>
</organism>
<evidence type="ECO:0000313" key="2">
    <source>
        <dbReference type="Proteomes" id="UP001328107"/>
    </source>
</evidence>
<dbReference type="EMBL" id="BTRK01000006">
    <property type="protein sequence ID" value="GMR56822.1"/>
    <property type="molecule type" value="Genomic_DNA"/>
</dbReference>
<comment type="caution">
    <text evidence="1">The sequence shown here is derived from an EMBL/GenBank/DDBJ whole genome shotgun (WGS) entry which is preliminary data.</text>
</comment>
<protein>
    <submittedName>
        <fullName evidence="1">Uncharacterized protein</fullName>
    </submittedName>
</protein>
<accession>A0AAN5D6A6</accession>
<keyword evidence="2" id="KW-1185">Reference proteome</keyword>
<reference evidence="2" key="1">
    <citation type="submission" date="2022-10" db="EMBL/GenBank/DDBJ databases">
        <title>Genome assembly of Pristionchus species.</title>
        <authorList>
            <person name="Yoshida K."/>
            <person name="Sommer R.J."/>
        </authorList>
    </citation>
    <scope>NUCLEOTIDE SEQUENCE [LARGE SCALE GENOMIC DNA]</scope>
    <source>
        <strain evidence="2">RS5460</strain>
    </source>
</reference>
<sequence length="182" mass="20337">VLSSLTRSHKHVLACLHDLTSNHTFEQTTFLSPPQTFSSCLLSTLYASANCEKLRNDFRFVAYKYHQLTEYKSSTSVRSDIDPTMGTLIRVLIATSLLFVIAESSLKYDTKLDKEAFIGGQENDLEYVAEVGETPENMYLCYWSGSAPFCDAGWCTKGYSTVFRSSSSATSFFAEDTSGYVQ</sequence>